<feature type="domain" description="KOW" evidence="14">
    <location>
        <begin position="452"/>
        <end position="479"/>
    </location>
</feature>
<dbReference type="PROSITE" id="PS00770">
    <property type="entry name" value="AA_TRANSFER_CLASS_4"/>
    <property type="match status" value="1"/>
</dbReference>
<dbReference type="InterPro" id="IPR033939">
    <property type="entry name" value="BCAT_family"/>
</dbReference>
<keyword evidence="10 13" id="KW-0100">Branched-chain amino acid biosynthesis</keyword>
<evidence type="ECO:0000256" key="1">
    <source>
        <dbReference type="ARBA" id="ARBA00001933"/>
    </source>
</evidence>
<dbReference type="InterPro" id="IPR043131">
    <property type="entry name" value="BCAT-like_N"/>
</dbReference>
<accession>A0A9N9AR01</accession>
<dbReference type="EMBL" id="CAJVPJ010000556">
    <property type="protein sequence ID" value="CAG8536979.1"/>
    <property type="molecule type" value="Genomic_DNA"/>
</dbReference>
<dbReference type="GO" id="GO:0009098">
    <property type="term" value="P:L-leucine biosynthetic process"/>
    <property type="evidence" value="ECO:0007669"/>
    <property type="project" value="TreeGrafter"/>
</dbReference>
<sequence length="551" mass="62579">MIYSRLNNLSILRARVSQLCLPKNGRFYSTLLRDIDHTKLKVHPATTLKQLTPYKDLVFGRTFTDHMLTIEWSRDSGWADPVIKEYSKLSIEPSASVFHYSFECFEGLKAYKDKNGRTRLFRPDMNMKRFNNSAKRIALPVGLESFKGGTRLRVVINIEEDTFNGNELIECLKSLLRLDSRWIPNERGYSLYIRPTLISTQNTLGVGPVSQALLFIICSPVGPYYKTGFDAVRLYATTENVRAWPGGTGDAKIGGNYSPCVQPQVLAAEKGYQQNLWLFGDNHEITEVGTMNCFTFWKNENGETELMTPPLDGSILAGVVRDSVLSLTKSWGKFKVSERKFCMSDIVKASEQGRLLEMFGTGTACIVSPIKEIYYKGRDIKIPLDPSDPSSNAGPLAKRIADELMKIQYDVSSSRRKSRKTHFSASSTVRRRIMSANLTKELRDRYNTRSIPIRKDDEVRIVRGNHKGREGKVLQVYRKRWVIHIDRITKEKQNGGIVHLGIHPSKVVVHKLKLDKDRRNLLERKNRSATASKGKGKAAEDDAMEEVTIMM</sequence>
<evidence type="ECO:0000256" key="12">
    <source>
        <dbReference type="RuleBase" id="RU004516"/>
    </source>
</evidence>
<dbReference type="InterPro" id="IPR014722">
    <property type="entry name" value="Rib_uL2_dom2"/>
</dbReference>
<keyword evidence="8" id="KW-0689">Ribosomal protein</keyword>
<dbReference type="FunFam" id="3.30.470.10:FF:000002">
    <property type="entry name" value="Branched-chain-amino-acid aminotransferase"/>
    <property type="match status" value="1"/>
</dbReference>
<evidence type="ECO:0000256" key="2">
    <source>
        <dbReference type="ARBA" id="ARBA00009320"/>
    </source>
</evidence>
<evidence type="ECO:0000256" key="11">
    <source>
        <dbReference type="RuleBase" id="RU004106"/>
    </source>
</evidence>
<evidence type="ECO:0000256" key="9">
    <source>
        <dbReference type="ARBA" id="ARBA00023274"/>
    </source>
</evidence>
<dbReference type="InterPro" id="IPR008991">
    <property type="entry name" value="Translation_prot_SH3-like_sf"/>
</dbReference>
<keyword evidence="4 13" id="KW-0032">Aminotransferase</keyword>
<evidence type="ECO:0000313" key="16">
    <source>
        <dbReference type="Proteomes" id="UP000789572"/>
    </source>
</evidence>
<dbReference type="NCBIfam" id="TIGR01080">
    <property type="entry name" value="rplX_A_E"/>
    <property type="match status" value="1"/>
</dbReference>
<dbReference type="GO" id="GO:0004084">
    <property type="term" value="F:branched-chain-amino-acid transaminase activity"/>
    <property type="evidence" value="ECO:0007669"/>
    <property type="project" value="UniProtKB-EC"/>
</dbReference>
<dbReference type="InterPro" id="IPR018300">
    <property type="entry name" value="Aminotrans_IV_CS"/>
</dbReference>
<dbReference type="GO" id="GO:0006412">
    <property type="term" value="P:translation"/>
    <property type="evidence" value="ECO:0007669"/>
    <property type="project" value="InterPro"/>
</dbReference>
<evidence type="ECO:0000256" key="13">
    <source>
        <dbReference type="RuleBase" id="RU004517"/>
    </source>
</evidence>
<dbReference type="InterPro" id="IPR005786">
    <property type="entry name" value="B_amino_transII"/>
</dbReference>
<dbReference type="Gene3D" id="3.30.470.10">
    <property type="match status" value="1"/>
</dbReference>
<comment type="catalytic activity">
    <reaction evidence="13">
        <text>L-leucine + 2-oxoglutarate = 4-methyl-2-oxopentanoate + L-glutamate</text>
        <dbReference type="Rhea" id="RHEA:18321"/>
        <dbReference type="ChEBI" id="CHEBI:16810"/>
        <dbReference type="ChEBI" id="CHEBI:17865"/>
        <dbReference type="ChEBI" id="CHEBI:29985"/>
        <dbReference type="ChEBI" id="CHEBI:57427"/>
        <dbReference type="EC" id="2.6.1.42"/>
    </reaction>
</comment>
<dbReference type="InterPro" id="IPR005756">
    <property type="entry name" value="Ribosomal_uL24_euk/arc"/>
</dbReference>
<dbReference type="Pfam" id="PF16906">
    <property type="entry name" value="Ribosomal_L26"/>
    <property type="match status" value="1"/>
</dbReference>
<dbReference type="SUPFAM" id="SSF50104">
    <property type="entry name" value="Translation proteins SH3-like domain"/>
    <property type="match status" value="1"/>
</dbReference>
<evidence type="ECO:0000259" key="14">
    <source>
        <dbReference type="SMART" id="SM00739"/>
    </source>
</evidence>
<protein>
    <recommendedName>
        <fullName evidence="13">Branched-chain-amino-acid aminotransferase</fullName>
        <ecNumber evidence="13">2.6.1.42</ecNumber>
    </recommendedName>
</protein>
<evidence type="ECO:0000313" key="15">
    <source>
        <dbReference type="EMBL" id="CAG8536979.1"/>
    </source>
</evidence>
<keyword evidence="6 13" id="KW-0808">Transferase</keyword>
<dbReference type="InterPro" id="IPR043132">
    <property type="entry name" value="BCAT-like_C"/>
</dbReference>
<dbReference type="AlphaFoldDB" id="A0A9N9AR01"/>
<dbReference type="OrthoDB" id="1732691at2759"/>
<dbReference type="GO" id="GO:0003735">
    <property type="term" value="F:structural constituent of ribosome"/>
    <property type="evidence" value="ECO:0007669"/>
    <property type="project" value="InterPro"/>
</dbReference>
<dbReference type="Gene3D" id="2.30.30.30">
    <property type="match status" value="1"/>
</dbReference>
<dbReference type="Pfam" id="PF01063">
    <property type="entry name" value="Aminotran_4"/>
    <property type="match status" value="1"/>
</dbReference>
<evidence type="ECO:0000256" key="8">
    <source>
        <dbReference type="ARBA" id="ARBA00022980"/>
    </source>
</evidence>
<dbReference type="Pfam" id="PF00467">
    <property type="entry name" value="KOW"/>
    <property type="match status" value="1"/>
</dbReference>
<comment type="caution">
    <text evidence="15">The sequence shown here is derived from an EMBL/GenBank/DDBJ whole genome shotgun (WGS) entry which is preliminary data.</text>
</comment>
<gene>
    <name evidence="15" type="ORF">POCULU_LOCUS4343</name>
</gene>
<keyword evidence="9" id="KW-0687">Ribonucleoprotein</keyword>
<dbReference type="Proteomes" id="UP000789572">
    <property type="component" value="Unassembled WGS sequence"/>
</dbReference>
<evidence type="ECO:0000256" key="7">
    <source>
        <dbReference type="ARBA" id="ARBA00022898"/>
    </source>
</evidence>
<dbReference type="PANTHER" id="PTHR11825:SF44">
    <property type="entry name" value="BRANCHED-CHAIN-AMINO-ACID AMINOTRANSFERASE"/>
    <property type="match status" value="1"/>
</dbReference>
<comment type="catalytic activity">
    <reaction evidence="13">
        <text>L-isoleucine + 2-oxoglutarate = (S)-3-methyl-2-oxopentanoate + L-glutamate</text>
        <dbReference type="Rhea" id="RHEA:24801"/>
        <dbReference type="ChEBI" id="CHEBI:16810"/>
        <dbReference type="ChEBI" id="CHEBI:29985"/>
        <dbReference type="ChEBI" id="CHEBI:35146"/>
        <dbReference type="ChEBI" id="CHEBI:58045"/>
        <dbReference type="EC" id="2.6.1.42"/>
    </reaction>
</comment>
<dbReference type="InterPro" id="IPR036038">
    <property type="entry name" value="Aminotransferase-like"/>
</dbReference>
<organism evidence="15 16">
    <name type="scientific">Paraglomus occultum</name>
    <dbReference type="NCBI Taxonomy" id="144539"/>
    <lineage>
        <taxon>Eukaryota</taxon>
        <taxon>Fungi</taxon>
        <taxon>Fungi incertae sedis</taxon>
        <taxon>Mucoromycota</taxon>
        <taxon>Glomeromycotina</taxon>
        <taxon>Glomeromycetes</taxon>
        <taxon>Paraglomerales</taxon>
        <taxon>Paraglomeraceae</taxon>
        <taxon>Paraglomus</taxon>
    </lineage>
</organism>
<comment type="catalytic activity">
    <reaction evidence="13">
        <text>L-valine + 2-oxoglutarate = 3-methyl-2-oxobutanoate + L-glutamate</text>
        <dbReference type="Rhea" id="RHEA:24813"/>
        <dbReference type="ChEBI" id="CHEBI:11851"/>
        <dbReference type="ChEBI" id="CHEBI:16810"/>
        <dbReference type="ChEBI" id="CHEBI:29985"/>
        <dbReference type="ChEBI" id="CHEBI:57762"/>
        <dbReference type="EC" id="2.6.1.42"/>
    </reaction>
</comment>
<comment type="similarity">
    <text evidence="3">Belongs to the universal ribosomal protein uL24 family.</text>
</comment>
<dbReference type="InterPro" id="IPR001544">
    <property type="entry name" value="Aminotrans_IV"/>
</dbReference>
<reference evidence="15" key="1">
    <citation type="submission" date="2021-06" db="EMBL/GenBank/DDBJ databases">
        <authorList>
            <person name="Kallberg Y."/>
            <person name="Tangrot J."/>
            <person name="Rosling A."/>
        </authorList>
    </citation>
    <scope>NUCLEOTIDE SEQUENCE</scope>
    <source>
        <strain evidence="15">IA702</strain>
    </source>
</reference>
<dbReference type="SMART" id="SM00739">
    <property type="entry name" value="KOW"/>
    <property type="match status" value="1"/>
</dbReference>
<dbReference type="NCBIfam" id="NF009897">
    <property type="entry name" value="PRK13357.1"/>
    <property type="match status" value="1"/>
</dbReference>
<evidence type="ECO:0000256" key="5">
    <source>
        <dbReference type="ARBA" id="ARBA00022605"/>
    </source>
</evidence>
<dbReference type="FunFam" id="2.30.30.30:FF:000009">
    <property type="entry name" value="60S ribosomal protein L26"/>
    <property type="match status" value="1"/>
</dbReference>
<comment type="cofactor">
    <cofactor evidence="1 12">
        <name>pyridoxal 5'-phosphate</name>
        <dbReference type="ChEBI" id="CHEBI:597326"/>
    </cofactor>
</comment>
<dbReference type="NCBIfam" id="TIGR01123">
    <property type="entry name" value="ilvE_II"/>
    <property type="match status" value="1"/>
</dbReference>
<dbReference type="Gene3D" id="3.20.10.10">
    <property type="entry name" value="D-amino Acid Aminotransferase, subunit A, domain 2"/>
    <property type="match status" value="1"/>
</dbReference>
<dbReference type="PANTHER" id="PTHR11825">
    <property type="entry name" value="SUBGROUP IIII AMINOTRANSFERASE"/>
    <property type="match status" value="1"/>
</dbReference>
<name>A0A9N9AR01_9GLOM</name>
<dbReference type="PROSITE" id="PS01108">
    <property type="entry name" value="RIBOSOMAL_L24"/>
    <property type="match status" value="1"/>
</dbReference>
<keyword evidence="5 13" id="KW-0028">Amino-acid biosynthesis</keyword>
<dbReference type="GO" id="GO:0009099">
    <property type="term" value="P:L-valine biosynthetic process"/>
    <property type="evidence" value="ECO:0007669"/>
    <property type="project" value="TreeGrafter"/>
</dbReference>
<dbReference type="FunFam" id="3.20.10.10:FF:000004">
    <property type="entry name" value="Branched-chain-amino-acid aminotransferase"/>
    <property type="match status" value="1"/>
</dbReference>
<dbReference type="GO" id="GO:0015934">
    <property type="term" value="C:large ribosomal subunit"/>
    <property type="evidence" value="ECO:0007669"/>
    <property type="project" value="InterPro"/>
</dbReference>
<evidence type="ECO:0000256" key="4">
    <source>
        <dbReference type="ARBA" id="ARBA00022576"/>
    </source>
</evidence>
<dbReference type="CDD" id="cd06089">
    <property type="entry name" value="KOW_RPL26"/>
    <property type="match status" value="1"/>
</dbReference>
<dbReference type="InterPro" id="IPR005824">
    <property type="entry name" value="KOW"/>
</dbReference>
<comment type="similarity">
    <text evidence="2 11">Belongs to the class-IV pyridoxal-phosphate-dependent aminotransferase family.</text>
</comment>
<dbReference type="EC" id="2.6.1.42" evidence="13"/>
<dbReference type="GO" id="GO:0005739">
    <property type="term" value="C:mitochondrion"/>
    <property type="evidence" value="ECO:0007669"/>
    <property type="project" value="TreeGrafter"/>
</dbReference>
<dbReference type="SUPFAM" id="SSF56752">
    <property type="entry name" value="D-aminoacid aminotransferase-like PLP-dependent enzymes"/>
    <property type="match status" value="1"/>
</dbReference>
<keyword evidence="7 12" id="KW-0663">Pyridoxal phosphate</keyword>
<keyword evidence="16" id="KW-1185">Reference proteome</keyword>
<dbReference type="InterPro" id="IPR041988">
    <property type="entry name" value="Ribosomal_uL24_KOW"/>
</dbReference>
<evidence type="ECO:0000256" key="10">
    <source>
        <dbReference type="ARBA" id="ARBA00023304"/>
    </source>
</evidence>
<evidence type="ECO:0000256" key="3">
    <source>
        <dbReference type="ARBA" id="ARBA00010618"/>
    </source>
</evidence>
<evidence type="ECO:0000256" key="6">
    <source>
        <dbReference type="ARBA" id="ARBA00022679"/>
    </source>
</evidence>
<dbReference type="InterPro" id="IPR005825">
    <property type="entry name" value="Ribosomal_uL24_CS"/>
</dbReference>
<proteinExistence type="inferred from homology"/>
<dbReference type="CDD" id="cd01557">
    <property type="entry name" value="BCAT_beta_family"/>
    <property type="match status" value="1"/>
</dbReference>
<dbReference type="GO" id="GO:0003723">
    <property type="term" value="F:RNA binding"/>
    <property type="evidence" value="ECO:0007669"/>
    <property type="project" value="InterPro"/>
</dbReference>